<dbReference type="PANTHER" id="PTHR37828:SF1">
    <property type="entry name" value="YCII-RELATED DOMAIN-CONTAINING PROTEIN"/>
    <property type="match status" value="1"/>
</dbReference>
<dbReference type="Pfam" id="PF03795">
    <property type="entry name" value="YCII"/>
    <property type="match status" value="1"/>
</dbReference>
<evidence type="ECO:0000313" key="3">
    <source>
        <dbReference type="EMBL" id="MFD1106841.1"/>
    </source>
</evidence>
<evidence type="ECO:0000256" key="1">
    <source>
        <dbReference type="ARBA" id="ARBA00007689"/>
    </source>
</evidence>
<comment type="caution">
    <text evidence="3">The sequence shown here is derived from an EMBL/GenBank/DDBJ whole genome shotgun (WGS) entry which is preliminary data.</text>
</comment>
<dbReference type="InterPro" id="IPR005545">
    <property type="entry name" value="YCII"/>
</dbReference>
<dbReference type="PANTHER" id="PTHR37828">
    <property type="entry name" value="GSR2449 PROTEIN"/>
    <property type="match status" value="1"/>
</dbReference>
<proteinExistence type="inferred from homology"/>
<organism evidence="3 4">
    <name type="scientific">Sphingobium olei</name>
    <dbReference type="NCBI Taxonomy" id="420955"/>
    <lineage>
        <taxon>Bacteria</taxon>
        <taxon>Pseudomonadati</taxon>
        <taxon>Pseudomonadota</taxon>
        <taxon>Alphaproteobacteria</taxon>
        <taxon>Sphingomonadales</taxon>
        <taxon>Sphingomonadaceae</taxon>
        <taxon>Sphingobium</taxon>
    </lineage>
</organism>
<evidence type="ECO:0000313" key="4">
    <source>
        <dbReference type="Proteomes" id="UP001597203"/>
    </source>
</evidence>
<feature type="domain" description="YCII-related" evidence="2">
    <location>
        <begin position="3"/>
        <end position="82"/>
    </location>
</feature>
<reference evidence="4" key="1">
    <citation type="journal article" date="2019" name="Int. J. Syst. Evol. Microbiol.">
        <title>The Global Catalogue of Microorganisms (GCM) 10K type strain sequencing project: providing services to taxonomists for standard genome sequencing and annotation.</title>
        <authorList>
            <consortium name="The Broad Institute Genomics Platform"/>
            <consortium name="The Broad Institute Genome Sequencing Center for Infectious Disease"/>
            <person name="Wu L."/>
            <person name="Ma J."/>
        </authorList>
    </citation>
    <scope>NUCLEOTIDE SEQUENCE [LARGE SCALE GENOMIC DNA]</scope>
    <source>
        <strain evidence="4">CCUG 54329</strain>
    </source>
</reference>
<dbReference type="Proteomes" id="UP001597203">
    <property type="component" value="Unassembled WGS sequence"/>
</dbReference>
<dbReference type="SUPFAM" id="SSF54909">
    <property type="entry name" value="Dimeric alpha+beta barrel"/>
    <property type="match status" value="1"/>
</dbReference>
<gene>
    <name evidence="3" type="ORF">ACFQ24_18410</name>
</gene>
<dbReference type="InterPro" id="IPR011008">
    <property type="entry name" value="Dimeric_a/b-barrel"/>
</dbReference>
<name>A0ABW3P2H7_9SPHN</name>
<sequence>MAMFLISITYTAPLEQIDAHRPAHRDWLDAAIADGWLLLAGPREPRTGGVLLARGTRAELQEKAAGDPFFLNGLSTFELIEFIPVKAAAGVTLESLLA</sequence>
<dbReference type="RefSeq" id="WP_380913901.1">
    <property type="nucleotide sequence ID" value="NZ_JBHTLS010000134.1"/>
</dbReference>
<dbReference type="Gene3D" id="3.30.70.1060">
    <property type="entry name" value="Dimeric alpha+beta barrel"/>
    <property type="match status" value="1"/>
</dbReference>
<keyword evidence="4" id="KW-1185">Reference proteome</keyword>
<dbReference type="EMBL" id="JBHTLS010000134">
    <property type="protein sequence ID" value="MFD1106841.1"/>
    <property type="molecule type" value="Genomic_DNA"/>
</dbReference>
<evidence type="ECO:0000259" key="2">
    <source>
        <dbReference type="Pfam" id="PF03795"/>
    </source>
</evidence>
<accession>A0ABW3P2H7</accession>
<protein>
    <submittedName>
        <fullName evidence="3">YciI family protein</fullName>
    </submittedName>
</protein>
<comment type="similarity">
    <text evidence="1">Belongs to the YciI family.</text>
</comment>